<evidence type="ECO:0000313" key="6">
    <source>
        <dbReference type="Proteomes" id="UP001241571"/>
    </source>
</evidence>
<evidence type="ECO:0000313" key="3">
    <source>
        <dbReference type="EMBL" id="QOG28197.1"/>
    </source>
</evidence>
<dbReference type="Proteomes" id="UP000571857">
    <property type="component" value="Unassembled WGS sequence"/>
</dbReference>
<evidence type="ECO:0000313" key="4">
    <source>
        <dbReference type="Proteomes" id="UP000516696"/>
    </source>
</evidence>
<proteinExistence type="predicted"/>
<dbReference type="RefSeq" id="WP_081131571.1">
    <property type="nucleotide sequence ID" value="NZ_BSYC01000001.1"/>
</dbReference>
<dbReference type="NCBIfam" id="TIGR01319">
    <property type="entry name" value="glmL_fam"/>
    <property type="match status" value="1"/>
</dbReference>
<reference evidence="3 4" key="1">
    <citation type="submission" date="2020-03" db="EMBL/GenBank/DDBJ databases">
        <title>Characterization of ganglioside-mimicking enterococci.</title>
        <authorList>
            <person name="Patry R.T."/>
            <person name="Nothaft H."/>
            <person name="Bridger R."/>
            <person name="Shajahan A."/>
            <person name="Huynh S."/>
            <person name="Sanchez S."/>
            <person name="Azadi P."/>
            <person name="Cooper K."/>
            <person name="Miller W.G."/>
            <person name="Parker C.T."/>
            <person name="Wells L."/>
            <person name="Szymanski C.M."/>
        </authorList>
    </citation>
    <scope>NUCLEOTIDE SEQUENCE [LARGE SCALE GENOMIC DNA]</scope>
    <source>
        <strain evidence="3 4">EGM181</strain>
    </source>
</reference>
<dbReference type="InterPro" id="IPR006230">
    <property type="entry name" value="MutL"/>
</dbReference>
<dbReference type="InterPro" id="IPR043129">
    <property type="entry name" value="ATPase_NBD"/>
</dbReference>
<dbReference type="Proteomes" id="UP000516696">
    <property type="component" value="Chromosome"/>
</dbReference>
<dbReference type="Pfam" id="PF13941">
    <property type="entry name" value="MutL"/>
    <property type="match status" value="1"/>
</dbReference>
<reference evidence="1 5" key="2">
    <citation type="submission" date="2020-06" db="EMBL/GenBank/DDBJ databases">
        <title>Crossreactivity between MHC class I-restricted antigens from cancer cells and an enterococcal bacteriophage.</title>
        <authorList>
            <person name="Fluckiger A."/>
            <person name="Daillere R."/>
            <person name="Sassi M."/>
            <person name="Cattoir V."/>
            <person name="Kroemer G."/>
            <person name="Zitvogel L."/>
        </authorList>
    </citation>
    <scope>NUCLEOTIDE SEQUENCE [LARGE SCALE GENOMIC DNA]</scope>
    <source>
        <strain evidence="1 5">EG4</strain>
    </source>
</reference>
<evidence type="ECO:0000313" key="2">
    <source>
        <dbReference type="EMBL" id="MDL4936945.1"/>
    </source>
</evidence>
<dbReference type="GeneID" id="93224977"/>
<dbReference type="EMBL" id="CP050485">
    <property type="protein sequence ID" value="QOG28197.1"/>
    <property type="molecule type" value="Genomic_DNA"/>
</dbReference>
<dbReference type="PIRSF" id="PIRSF004729">
    <property type="entry name" value="MutL"/>
    <property type="match status" value="1"/>
</dbReference>
<organism evidence="1 5">
    <name type="scientific">Enterococcus gallinarum</name>
    <dbReference type="NCBI Taxonomy" id="1353"/>
    <lineage>
        <taxon>Bacteria</taxon>
        <taxon>Bacillati</taxon>
        <taxon>Bacillota</taxon>
        <taxon>Bacilli</taxon>
        <taxon>Lactobacillales</taxon>
        <taxon>Enterococcaceae</taxon>
        <taxon>Enterococcus</taxon>
    </lineage>
</organism>
<dbReference type="EMBL" id="JASUBT010000011">
    <property type="protein sequence ID" value="MDL4936945.1"/>
    <property type="molecule type" value="Genomic_DNA"/>
</dbReference>
<evidence type="ECO:0000313" key="1">
    <source>
        <dbReference type="EMBL" id="MBA0971353.1"/>
    </source>
</evidence>
<sequence length="464" mass="51204">MKKIVLLIDFGSTYTKLTLVDPSAMEVLHTAQIPTSSQEGLQLCYTEGKKALLQTLKFSDQVKIEEYFCSSAWGGFKMIAIGLTESLTLEAAKRAALGAGSRILQTFCYRLTLDQLEEIEQQKPDVVLLTGGCNGGNQEIIRHNARLLAQLSTEIALIVAGNEDSYGELSKLLQDRNNTYFTENVMPDVNKLNPIPVRKIAQKVFLEKIVHSKGIHQVAAHASAPIIPTPKAVLAAAKLLKEGTQASKGFGNLVVVDIGGATTDIHSVGDGLPQAENVYFEGLEEPYLKRTVEGDLGMRSSAVSLLRCIVEDSNRIRALSSWKFTTLQAACYYRCSHPTYVPKTREECLIDQFLAQSATAIALERHAGKIRKEYTPNRTIYYQHGKDLRNFQTIIGTGGVIIHSQSPKKIVKPDIKGMSNTLLPVDPQILIDQDYLLSAMGLLSQNYPEAALNILKKKLYRLNP</sequence>
<accession>A0A2K3QT78</accession>
<dbReference type="SUPFAM" id="SSF53067">
    <property type="entry name" value="Actin-like ATPase domain"/>
    <property type="match status" value="1"/>
</dbReference>
<gene>
    <name evidence="2" type="primary">glmL</name>
    <name evidence="3" type="ORF">EGM181_13505</name>
    <name evidence="1" type="ORF">HWH42_01875</name>
    <name evidence="2" type="ORF">QRX88_14565</name>
</gene>
<dbReference type="Proteomes" id="UP001241571">
    <property type="component" value="Unassembled WGS sequence"/>
</dbReference>
<protein>
    <submittedName>
        <fullName evidence="1 3">Glutamate mutase</fullName>
    </submittedName>
    <submittedName>
        <fullName evidence="2">Methylaspartate mutase accessory protein GlmL</fullName>
    </submittedName>
</protein>
<dbReference type="AlphaFoldDB" id="A0A2K3QT78"/>
<dbReference type="NCBIfam" id="NF040745">
    <property type="entry name" value="accessory_GlmL"/>
    <property type="match status" value="1"/>
</dbReference>
<evidence type="ECO:0000313" key="5">
    <source>
        <dbReference type="Proteomes" id="UP000571857"/>
    </source>
</evidence>
<reference evidence="2 6" key="3">
    <citation type="submission" date="2023-06" db="EMBL/GenBank/DDBJ databases">
        <title>Acute promotion of culturable opportunistic pathogens and persistent increase of antibiotic resistance following antibiotic exposure in mouse gut microbiota.</title>
        <authorList>
            <person name="Li L."/>
            <person name="Wang B."/>
            <person name="Sun Y."/>
            <person name="Wang M."/>
            <person name="Xu H."/>
        </authorList>
    </citation>
    <scope>NUCLEOTIDE SEQUENCE [LARGE SCALE GENOMIC DNA]</scope>
    <source>
        <strain evidence="2 6">CRI2_2</strain>
    </source>
</reference>
<name>A0A2K3QT78_ENTGA</name>
<dbReference type="EMBL" id="JABXJK010000009">
    <property type="protein sequence ID" value="MBA0971353.1"/>
    <property type="molecule type" value="Genomic_DNA"/>
</dbReference>